<protein>
    <submittedName>
        <fullName evidence="1">Uncharacterized protein</fullName>
    </submittedName>
</protein>
<reference evidence="1 2" key="1">
    <citation type="submission" date="2017-03" db="EMBL/GenBank/DDBJ databases">
        <title>Genome analysis of strain PAMC 26510.</title>
        <authorList>
            <person name="Oh H.-M."/>
            <person name="Yang J.-A."/>
        </authorList>
    </citation>
    <scope>NUCLEOTIDE SEQUENCE [LARGE SCALE GENOMIC DNA]</scope>
    <source>
        <strain evidence="1 2">PAMC 26510</strain>
    </source>
</reference>
<sequence length="53" mass="6193">MMIFSLYFCAVRRFFIPAGFAFRDASDGINLKPDYWPAPKQFVPVVCFSLFQH</sequence>
<organism evidence="1 2">
    <name type="scientific">Caballeronia sordidicola</name>
    <name type="common">Burkholderia sordidicola</name>
    <dbReference type="NCBI Taxonomy" id="196367"/>
    <lineage>
        <taxon>Bacteria</taxon>
        <taxon>Pseudomonadati</taxon>
        <taxon>Pseudomonadota</taxon>
        <taxon>Betaproteobacteria</taxon>
        <taxon>Burkholderiales</taxon>
        <taxon>Burkholderiaceae</taxon>
        <taxon>Caballeronia</taxon>
    </lineage>
</organism>
<gene>
    <name evidence="1" type="ORF">PAMC26510_32075</name>
</gene>
<dbReference type="AlphaFoldDB" id="A0A242M784"/>
<accession>A0A242M784</accession>
<name>A0A242M784_CABSO</name>
<evidence type="ECO:0000313" key="2">
    <source>
        <dbReference type="Proteomes" id="UP000194546"/>
    </source>
</evidence>
<comment type="caution">
    <text evidence="1">The sequence shown here is derived from an EMBL/GenBank/DDBJ whole genome shotgun (WGS) entry which is preliminary data.</text>
</comment>
<dbReference type="Proteomes" id="UP000194546">
    <property type="component" value="Unassembled WGS sequence"/>
</dbReference>
<evidence type="ECO:0000313" key="1">
    <source>
        <dbReference type="EMBL" id="OTP67086.1"/>
    </source>
</evidence>
<dbReference type="EMBL" id="NBTY01000198">
    <property type="protein sequence ID" value="OTP67086.1"/>
    <property type="molecule type" value="Genomic_DNA"/>
</dbReference>
<proteinExistence type="predicted"/>